<sequence>MKKLFNGILIGGLVASVYSLMNGKNIQRKRLVNTNSINKKANRIFKSTKGKVNLFKK</sequence>
<dbReference type="STRING" id="656914.SAMN00017405_0447"/>
<protein>
    <submittedName>
        <fullName evidence="1">Uncharacterized protein</fullName>
    </submittedName>
</protein>
<evidence type="ECO:0000313" key="2">
    <source>
        <dbReference type="Proteomes" id="UP000192731"/>
    </source>
</evidence>
<dbReference type="AlphaFoldDB" id="A0A1W1VQI5"/>
<evidence type="ECO:0000313" key="1">
    <source>
        <dbReference type="EMBL" id="SMB95618.1"/>
    </source>
</evidence>
<dbReference type="EMBL" id="FWWT01000022">
    <property type="protein sequence ID" value="SMB95618.1"/>
    <property type="molecule type" value="Genomic_DNA"/>
</dbReference>
<gene>
    <name evidence="1" type="ORF">SAMN00017405_0447</name>
</gene>
<dbReference type="RefSeq" id="WP_159446344.1">
    <property type="nucleotide sequence ID" value="NZ_FWWT01000022.1"/>
</dbReference>
<organism evidence="1 2">
    <name type="scientific">Desulfonispora thiosulfatigenes DSM 11270</name>
    <dbReference type="NCBI Taxonomy" id="656914"/>
    <lineage>
        <taxon>Bacteria</taxon>
        <taxon>Bacillati</taxon>
        <taxon>Bacillota</taxon>
        <taxon>Clostridia</taxon>
        <taxon>Eubacteriales</taxon>
        <taxon>Peptococcaceae</taxon>
        <taxon>Desulfonispora</taxon>
    </lineage>
</organism>
<name>A0A1W1VQI5_DESTI</name>
<keyword evidence="2" id="KW-1185">Reference proteome</keyword>
<proteinExistence type="predicted"/>
<dbReference type="Proteomes" id="UP000192731">
    <property type="component" value="Unassembled WGS sequence"/>
</dbReference>
<accession>A0A1W1VQI5</accession>
<reference evidence="1 2" key="1">
    <citation type="submission" date="2017-04" db="EMBL/GenBank/DDBJ databases">
        <authorList>
            <person name="Afonso C.L."/>
            <person name="Miller P.J."/>
            <person name="Scott M.A."/>
            <person name="Spackman E."/>
            <person name="Goraichik I."/>
            <person name="Dimitrov K.M."/>
            <person name="Suarez D.L."/>
            <person name="Swayne D.E."/>
        </authorList>
    </citation>
    <scope>NUCLEOTIDE SEQUENCE [LARGE SCALE GENOMIC DNA]</scope>
    <source>
        <strain evidence="1 2">DSM 11270</strain>
    </source>
</reference>